<gene>
    <name evidence="1" type="ORF">E5329_16320</name>
</gene>
<evidence type="ECO:0000313" key="2">
    <source>
        <dbReference type="Proteomes" id="UP000304953"/>
    </source>
</evidence>
<keyword evidence="2" id="KW-1185">Reference proteome</keyword>
<name>A0AC61RT73_9FIRM</name>
<evidence type="ECO:0000313" key="1">
    <source>
        <dbReference type="EMBL" id="TGY95129.1"/>
    </source>
</evidence>
<organism evidence="1 2">
    <name type="scientific">Petralouisia muris</name>
    <dbReference type="NCBI Taxonomy" id="3032872"/>
    <lineage>
        <taxon>Bacteria</taxon>
        <taxon>Bacillati</taxon>
        <taxon>Bacillota</taxon>
        <taxon>Clostridia</taxon>
        <taxon>Lachnospirales</taxon>
        <taxon>Lachnospiraceae</taxon>
        <taxon>Petralouisia</taxon>
    </lineage>
</organism>
<accession>A0AC61RT73</accession>
<comment type="caution">
    <text evidence="1">The sequence shown here is derived from an EMBL/GenBank/DDBJ whole genome shotgun (WGS) entry which is preliminary data.</text>
</comment>
<dbReference type="Proteomes" id="UP000304953">
    <property type="component" value="Unassembled WGS sequence"/>
</dbReference>
<dbReference type="EMBL" id="SRYA01000034">
    <property type="protein sequence ID" value="TGY95129.1"/>
    <property type="molecule type" value="Genomic_DNA"/>
</dbReference>
<protein>
    <submittedName>
        <fullName evidence="1">NAD-dependent epimerase/dehydratase family protein</fullName>
    </submittedName>
</protein>
<sequence>MRKIIVTGATSMIGAALIRESIKRETEVLAIVREHSPHIDRLPESKLLKVYECDLSSLDAINDVSDTYDVFYHMGWGHTSKEERNNPILQEPNIKYTLDAVNLAKRLGCRKFIGAGSQAEYGRVNAVITPDTPVNPLTAYGMAKYSAGIMSSKLCEQSGLIHIWTRIFSVYGCYDREETMISYAVDRFLKGETAKFSSGEQMWDYLYEDDAGRMFYLIGELVNKNQVYCIASGESKPLKEYIMELRDVCQPGGNCEFAKKEDDRCTIGLQADINSLVRDIGYKPEISFKEGIERVICWRKSY</sequence>
<reference evidence="1" key="1">
    <citation type="submission" date="2019-04" db="EMBL/GenBank/DDBJ databases">
        <title>Microbes associate with the intestines of laboratory mice.</title>
        <authorList>
            <person name="Navarre W."/>
            <person name="Wong E."/>
            <person name="Huang K."/>
            <person name="Tropini C."/>
            <person name="Ng K."/>
            <person name="Yu B."/>
        </authorList>
    </citation>
    <scope>NUCLEOTIDE SEQUENCE</scope>
    <source>
        <strain evidence="1">NM01_1-7b</strain>
    </source>
</reference>
<proteinExistence type="predicted"/>